<proteinExistence type="predicted"/>
<reference evidence="1 2" key="1">
    <citation type="submission" date="2024-02" db="EMBL/GenBank/DDBJ databases">
        <authorList>
            <person name="Vignale AGUSTIN F."/>
            <person name="Sosa J E."/>
            <person name="Modenutti C."/>
        </authorList>
    </citation>
    <scope>NUCLEOTIDE SEQUENCE [LARGE SCALE GENOMIC DNA]</scope>
</reference>
<protein>
    <submittedName>
        <fullName evidence="1">Uncharacterized protein</fullName>
    </submittedName>
</protein>
<comment type="caution">
    <text evidence="1">The sequence shown here is derived from an EMBL/GenBank/DDBJ whole genome shotgun (WGS) entry which is preliminary data.</text>
</comment>
<organism evidence="1 2">
    <name type="scientific">Ilex paraguariensis</name>
    <name type="common">yerba mate</name>
    <dbReference type="NCBI Taxonomy" id="185542"/>
    <lineage>
        <taxon>Eukaryota</taxon>
        <taxon>Viridiplantae</taxon>
        <taxon>Streptophyta</taxon>
        <taxon>Embryophyta</taxon>
        <taxon>Tracheophyta</taxon>
        <taxon>Spermatophyta</taxon>
        <taxon>Magnoliopsida</taxon>
        <taxon>eudicotyledons</taxon>
        <taxon>Gunneridae</taxon>
        <taxon>Pentapetalae</taxon>
        <taxon>asterids</taxon>
        <taxon>campanulids</taxon>
        <taxon>Aquifoliales</taxon>
        <taxon>Aquifoliaceae</taxon>
        <taxon>Ilex</taxon>
    </lineage>
</organism>
<sequence length="132" mass="13799">IPAQEEAEETIVEETYGILAPSTFELTPSSVMTSNPPGEVLAQELPASLIIPAAPALGITSIPVIAELPFVPSVAPATSSFSAELVNKALNPPIAGAEVPASVSLRLLLLQDLWELQLLSFQALHLPLLLGL</sequence>
<feature type="non-terminal residue" evidence="1">
    <location>
        <position position="1"/>
    </location>
</feature>
<name>A0ABC8TYB0_9AQUA</name>
<dbReference type="Proteomes" id="UP001642360">
    <property type="component" value="Unassembled WGS sequence"/>
</dbReference>
<accession>A0ABC8TYB0</accession>
<evidence type="ECO:0000313" key="1">
    <source>
        <dbReference type="EMBL" id="CAK9174080.1"/>
    </source>
</evidence>
<dbReference type="AlphaFoldDB" id="A0ABC8TYB0"/>
<keyword evidence="2" id="KW-1185">Reference proteome</keyword>
<dbReference type="EMBL" id="CAUOFW020006280">
    <property type="protein sequence ID" value="CAK9174080.1"/>
    <property type="molecule type" value="Genomic_DNA"/>
</dbReference>
<evidence type="ECO:0000313" key="2">
    <source>
        <dbReference type="Proteomes" id="UP001642360"/>
    </source>
</evidence>
<gene>
    <name evidence="1" type="ORF">ILEXP_LOCUS43816</name>
</gene>